<keyword evidence="4" id="KW-0456">Lyase</keyword>
<evidence type="ECO:0000256" key="4">
    <source>
        <dbReference type="ARBA" id="ARBA00023239"/>
    </source>
</evidence>
<evidence type="ECO:0000256" key="1">
    <source>
        <dbReference type="ARBA" id="ARBA00005495"/>
    </source>
</evidence>
<name>A0A858QAL2_9GAMM</name>
<evidence type="ECO:0000313" key="7">
    <source>
        <dbReference type="Proteomes" id="UP000503004"/>
    </source>
</evidence>
<comment type="similarity">
    <text evidence="1">Belongs to the Gfa family.</text>
</comment>
<dbReference type="PROSITE" id="PS51891">
    <property type="entry name" value="CENP_V_GFA"/>
    <property type="match status" value="1"/>
</dbReference>
<dbReference type="Pfam" id="PF04828">
    <property type="entry name" value="GFA"/>
    <property type="match status" value="1"/>
</dbReference>
<evidence type="ECO:0000256" key="3">
    <source>
        <dbReference type="ARBA" id="ARBA00022833"/>
    </source>
</evidence>
<proteinExistence type="inferred from homology"/>
<dbReference type="PANTHER" id="PTHR33337">
    <property type="entry name" value="GFA DOMAIN-CONTAINING PROTEIN"/>
    <property type="match status" value="1"/>
</dbReference>
<dbReference type="InterPro" id="IPR011057">
    <property type="entry name" value="Mss4-like_sf"/>
</dbReference>
<reference evidence="7" key="1">
    <citation type="submission" date="2019-12" db="EMBL/GenBank/DDBJ databases">
        <authorList>
            <person name="Awala S.I."/>
            <person name="Rhee S.K."/>
        </authorList>
    </citation>
    <scope>NUCLEOTIDE SEQUENCE [LARGE SCALE GENOMIC DNA]</scope>
    <source>
        <strain evidence="7">IM1</strain>
    </source>
</reference>
<dbReference type="EMBL" id="CP046565">
    <property type="protein sequence ID" value="QJD30928.1"/>
    <property type="molecule type" value="Genomic_DNA"/>
</dbReference>
<gene>
    <name evidence="6" type="ORF">GNH96_13845</name>
</gene>
<dbReference type="InterPro" id="IPR006913">
    <property type="entry name" value="CENP-V/GFA"/>
</dbReference>
<keyword evidence="7" id="KW-1185">Reference proteome</keyword>
<dbReference type="GO" id="GO:0046872">
    <property type="term" value="F:metal ion binding"/>
    <property type="evidence" value="ECO:0007669"/>
    <property type="project" value="UniProtKB-KW"/>
</dbReference>
<feature type="domain" description="CENP-V/GFA" evidence="5">
    <location>
        <begin position="5"/>
        <end position="116"/>
    </location>
</feature>
<evidence type="ECO:0000259" key="5">
    <source>
        <dbReference type="PROSITE" id="PS51891"/>
    </source>
</evidence>
<evidence type="ECO:0000256" key="2">
    <source>
        <dbReference type="ARBA" id="ARBA00022723"/>
    </source>
</evidence>
<accession>A0A858QAL2</accession>
<dbReference type="PANTHER" id="PTHR33337:SF40">
    <property type="entry name" value="CENP-V_GFA DOMAIN-CONTAINING PROTEIN-RELATED"/>
    <property type="match status" value="1"/>
</dbReference>
<keyword evidence="2" id="KW-0479">Metal-binding</keyword>
<dbReference type="Proteomes" id="UP000503004">
    <property type="component" value="Chromosome"/>
</dbReference>
<evidence type="ECO:0000313" key="6">
    <source>
        <dbReference type="EMBL" id="QJD30928.1"/>
    </source>
</evidence>
<dbReference type="RefSeq" id="WP_169604202.1">
    <property type="nucleotide sequence ID" value="NZ_CP046565.1"/>
</dbReference>
<protein>
    <submittedName>
        <fullName evidence="6">Aldehyde-activating protein</fullName>
    </submittedName>
</protein>
<organism evidence="6 7">
    <name type="scientific">Methylococcus geothermalis</name>
    <dbReference type="NCBI Taxonomy" id="2681310"/>
    <lineage>
        <taxon>Bacteria</taxon>
        <taxon>Pseudomonadati</taxon>
        <taxon>Pseudomonadota</taxon>
        <taxon>Gammaproteobacteria</taxon>
        <taxon>Methylococcales</taxon>
        <taxon>Methylococcaceae</taxon>
        <taxon>Methylococcus</taxon>
    </lineage>
</organism>
<dbReference type="Gene3D" id="3.90.1590.10">
    <property type="entry name" value="glutathione-dependent formaldehyde- activating enzyme (gfa)"/>
    <property type="match status" value="1"/>
</dbReference>
<dbReference type="AlphaFoldDB" id="A0A858QAL2"/>
<sequence length="136" mass="15129">MSVMLKGSCLCGAVKYEVSGDPQRFYHCHCSRCRKSSGTGHATNLFVANADLVFTDGKSLLKQFKVPEAKRFTRQFCSHCGSQVARYVPEIDGVVIPAGSLDDEIPIKPQARIFWDSRADWSCDGDTLPRHAEYPD</sequence>
<dbReference type="GO" id="GO:0016846">
    <property type="term" value="F:carbon-sulfur lyase activity"/>
    <property type="evidence" value="ECO:0007669"/>
    <property type="project" value="InterPro"/>
</dbReference>
<dbReference type="SUPFAM" id="SSF51316">
    <property type="entry name" value="Mss4-like"/>
    <property type="match status" value="1"/>
</dbReference>
<dbReference type="KEGG" id="metu:GNH96_13845"/>
<keyword evidence="3" id="KW-0862">Zinc</keyword>